<dbReference type="OrthoDB" id="2519628at2759"/>
<organism evidence="2 3">
    <name type="scientific">Rhodotorula diobovata</name>
    <dbReference type="NCBI Taxonomy" id="5288"/>
    <lineage>
        <taxon>Eukaryota</taxon>
        <taxon>Fungi</taxon>
        <taxon>Dikarya</taxon>
        <taxon>Basidiomycota</taxon>
        <taxon>Pucciniomycotina</taxon>
        <taxon>Microbotryomycetes</taxon>
        <taxon>Sporidiobolales</taxon>
        <taxon>Sporidiobolaceae</taxon>
        <taxon>Rhodotorula</taxon>
    </lineage>
</organism>
<reference evidence="2 3" key="1">
    <citation type="submission" date="2019-03" db="EMBL/GenBank/DDBJ databases">
        <title>Rhodosporidium diobovatum UCD-FST 08-225 genome sequencing, assembly, and annotation.</title>
        <authorList>
            <person name="Fakankun I.U."/>
            <person name="Fristensky B."/>
            <person name="Levin D.B."/>
        </authorList>
    </citation>
    <scope>NUCLEOTIDE SEQUENCE [LARGE SCALE GENOMIC DNA]</scope>
    <source>
        <strain evidence="2 3">UCD-FST 08-225</strain>
    </source>
</reference>
<name>A0A5C5FW45_9BASI</name>
<dbReference type="EMBL" id="SOZI01000066">
    <property type="protein sequence ID" value="TNY20466.1"/>
    <property type="molecule type" value="Genomic_DNA"/>
</dbReference>
<dbReference type="InterPro" id="IPR009030">
    <property type="entry name" value="Growth_fac_rcpt_cys_sf"/>
</dbReference>
<dbReference type="AlphaFoldDB" id="A0A5C5FW45"/>
<evidence type="ECO:0008006" key="4">
    <source>
        <dbReference type="Google" id="ProtNLM"/>
    </source>
</evidence>
<protein>
    <recommendedName>
        <fullName evidence="4">Insulin-like growth factor binding protein</fullName>
    </recommendedName>
</protein>
<comment type="caution">
    <text evidence="2">The sequence shown here is derived from an EMBL/GenBank/DDBJ whole genome shotgun (WGS) entry which is preliminary data.</text>
</comment>
<keyword evidence="1" id="KW-0732">Signal</keyword>
<evidence type="ECO:0000256" key="1">
    <source>
        <dbReference type="SAM" id="SignalP"/>
    </source>
</evidence>
<evidence type="ECO:0000313" key="2">
    <source>
        <dbReference type="EMBL" id="TNY20466.1"/>
    </source>
</evidence>
<accession>A0A5C5FW45</accession>
<sequence length="385" mass="40374">MRYITAFAALVAGAALASAAPICASRQYLDAATGLCKQCPSDALTCSSATVALSCQRGSFLTANKDCVTANKCPPKTFADGAGRTCKSCYQVNAATCSDGSPTGATACDSGSCLSAGKCLYANRIRPGFYCPDNVLTACKGGDGVSKCNSDGIPTSCKPGYNLATMRATCVKCNGFEEFDPVSQECFCPSGTYKTDVVGCARCTDFGSLVDACTDTGPTHCMPGARLYEGQCLASCPPGTLPHENTCQECNDFVGTSCDLAKAESCLLFDETTMTCVRTCRAFSDGVLLSATVQDGSICRSCGSPIIDSCDAFGPQSCRAPHLRNTEDYGATPQQCITRDECLGLNPQYAARYEPSYVGEYQVGVCLHCAPTHKRSEDGSSCVRR</sequence>
<keyword evidence="3" id="KW-1185">Reference proteome</keyword>
<feature type="chain" id="PRO_5022802551" description="Insulin-like growth factor binding protein" evidence="1">
    <location>
        <begin position="20"/>
        <end position="385"/>
    </location>
</feature>
<feature type="signal peptide" evidence="1">
    <location>
        <begin position="1"/>
        <end position="19"/>
    </location>
</feature>
<dbReference type="Gene3D" id="2.10.220.10">
    <property type="entry name" value="Hormone Receptor, Insulin-like Growth Factor Receptor 1, Chain A, domain 2"/>
    <property type="match status" value="1"/>
</dbReference>
<gene>
    <name evidence="2" type="ORF">DMC30DRAFT_251731</name>
</gene>
<dbReference type="STRING" id="5288.A0A5C5FW45"/>
<dbReference type="Proteomes" id="UP000311382">
    <property type="component" value="Unassembled WGS sequence"/>
</dbReference>
<evidence type="ECO:0000313" key="3">
    <source>
        <dbReference type="Proteomes" id="UP000311382"/>
    </source>
</evidence>
<proteinExistence type="predicted"/>
<dbReference type="SUPFAM" id="SSF57184">
    <property type="entry name" value="Growth factor receptor domain"/>
    <property type="match status" value="2"/>
</dbReference>